<keyword evidence="3" id="KW-0812">Transmembrane</keyword>
<dbReference type="EMBL" id="LN835308">
    <property type="protein sequence ID" value="CRH04075.1"/>
    <property type="molecule type" value="Genomic_DNA"/>
</dbReference>
<dbReference type="GeneID" id="39738383"/>
<keyword evidence="5" id="KW-1185">Reference proteome</keyword>
<feature type="transmembrane region" description="Helical" evidence="3">
    <location>
        <begin position="6"/>
        <end position="22"/>
    </location>
</feature>
<reference evidence="4 5" key="1">
    <citation type="submission" date="2015-04" db="EMBL/GenBank/DDBJ databases">
        <authorList>
            <consortium name="Pathogen Informatics"/>
        </authorList>
    </citation>
    <scope>NUCLEOTIDE SEQUENCE [LARGE SCALE GENOMIC DNA]</scope>
    <source>
        <strain evidence="4 5">SGS1</strain>
    </source>
</reference>
<dbReference type="VEuPathDB" id="PlasmoDB:PRELSG_1344900"/>
<feature type="transmembrane region" description="Helical" evidence="3">
    <location>
        <begin position="182"/>
        <end position="199"/>
    </location>
</feature>
<feature type="region of interest" description="Disordered" evidence="2">
    <location>
        <begin position="1957"/>
        <end position="1981"/>
    </location>
</feature>
<evidence type="ECO:0000256" key="1">
    <source>
        <dbReference type="SAM" id="Coils"/>
    </source>
</evidence>
<accession>A0A1J1HDT4</accession>
<protein>
    <submittedName>
        <fullName evidence="4">Uncharacterized protein</fullName>
    </submittedName>
</protein>
<name>A0A1J1HDT4_PLARL</name>
<evidence type="ECO:0000313" key="5">
    <source>
        <dbReference type="Proteomes" id="UP000220158"/>
    </source>
</evidence>
<evidence type="ECO:0000256" key="2">
    <source>
        <dbReference type="SAM" id="MobiDB-lite"/>
    </source>
</evidence>
<feature type="transmembrane region" description="Helical" evidence="3">
    <location>
        <begin position="220"/>
        <end position="237"/>
    </location>
</feature>
<dbReference type="OrthoDB" id="390313at2759"/>
<keyword evidence="3" id="KW-1133">Transmembrane helix</keyword>
<gene>
    <name evidence="4" type="ORF">PRELSG_1344900</name>
</gene>
<feature type="compositionally biased region" description="Basic residues" evidence="2">
    <location>
        <begin position="1957"/>
        <end position="1975"/>
    </location>
</feature>
<feature type="coiled-coil region" evidence="1">
    <location>
        <begin position="1402"/>
        <end position="1432"/>
    </location>
</feature>
<feature type="transmembrane region" description="Helical" evidence="3">
    <location>
        <begin position="243"/>
        <end position="265"/>
    </location>
</feature>
<keyword evidence="1" id="KW-0175">Coiled coil</keyword>
<organism evidence="4 5">
    <name type="scientific">Plasmodium relictum</name>
    <dbReference type="NCBI Taxonomy" id="85471"/>
    <lineage>
        <taxon>Eukaryota</taxon>
        <taxon>Sar</taxon>
        <taxon>Alveolata</taxon>
        <taxon>Apicomplexa</taxon>
        <taxon>Aconoidasida</taxon>
        <taxon>Haemosporida</taxon>
        <taxon>Plasmodiidae</taxon>
        <taxon>Plasmodium</taxon>
        <taxon>Plasmodium (Haemamoeba)</taxon>
    </lineage>
</organism>
<dbReference type="KEGG" id="prel:PRELSG_1344900"/>
<feature type="transmembrane region" description="Helical" evidence="3">
    <location>
        <begin position="105"/>
        <end position="125"/>
    </location>
</feature>
<sequence>MKYFVIFLTVIIFFSIILRLLFKRSLKIQRKFIKDNCIIYFCLTIKYFTIEEIIIDIEYKKKILINLKDIKIKFSKWCFQLKILKLLVNVSYNETKNPVLKKKDISCNFLLNLFLILLNVIEFYIEEFHFSIKKMIPMKSEKTNEKEINEILSKNKSATRNYTYKKDLNYISDTRNTKYHDMFLTFLFEVILNNVFLKIRRKNISLLFELNKFSFFCNNYLVLDISSSNFLLFYNYFMKSISVKIYFILKAFIYLNNLFELCFLLKKSKFYLKRKKSNKLMYYFKKLFHNINVNVQILKIYIKEEQIKYFLCFFLEEISIEKNKLSSLAFTKIKNSYLLSIENKEYFISNAYDTLIFLKKRNFREKSTKINNEENGIHLYQRKNNNSIVISRRSSFNNEKKVIKNNSNKNIKICNEYYIDDLCNSKLMNKKKNGKDDNVKKLRFKLYINFDKVYLNIYSIYPLIFLKYMKKLVDVFDVKKNTKENCYLYLLNNIHLKDNPFGEIENFNKIIYSYNYNFNSCYKRKIFQKKLNDNKEVEDYENIRNLLRNRKLIFRLFISKIFCKFYYKESNDIKFCNFLNKKYIKSFELVANSLNFYSKKNLSLFFLQNIGVSYFNQNPILHINHLKITKLYKDFFFEVNNIYFFFSPTALLTIRIVNFILELLGYLNNSNLLQKYLDKKKPNESKFFLNFSVVKAESNKLKVFSNSFKIIIFKKYMNFVLKNNIISSKNLTCSCHYVNISNIKKDRNYIFILLHNINCHLCFDKYFIEFFNDIYKIINFFKFIIYKSKITFHKDNELSTKCNNKNFLRTRNKRFNLKILNIKVVEIVKHVQTKKEKKKYVSDVNIYKNKIYKNYEIVSDEEIVNQHLKFSILKHSIYCNNMKSIITKHKINYEDNDYYKNEHELNYLLSYKKIHSKKNEYNSLCKKQISFNSTLSLFEKEHFQKYKKINKDRYNFFAKNVFTFSECDSLTYRKENNFYKKMKNSQNYEDYSKLNDTEIKSDTENNYRNKTINTNNYIKNYEVKNKYLNKLYLQYNYRVSKSYFNEKNIINKIYLMNSNLIHTKCLKDVGRVYDSNKENHSFLKKIAKRIYLKKKNNKTKKTKFIKLLLVLDKIEMFNEKYLNITIRNCFFFFFKNFIEVKLTDLFFIFEYIKRKNEYLFFLLNYLIIHFYKYIIFCSFNEDINVFLKKNKMQKKISNIKLSLNKTKLILTNQDYRNIAGYIFDKIQYCKKYENKKIKINNKDMISENKGIIHNIFFFICNNFKIIIESSFLEAHLFFEYICAFTLSYKNFFISLHKKDEISINSLIHHFLLSYGFFTNMSDNLNLDIIYKGNMYIFKKIFQKLKIKDNINTIIQCKKNKLNELLYINLISIKIITLLKTFINKVDNLNSNSNKNLKYITFYKNEYNKKVDIEKNREQKEQEEEDGKEKEIRYNERIIFLNVNVIGRAKNESLINYNISPLQILFFFDIIKNLNFFLNELYFELEKLFTNANYNDNFFDKNFNNIIIKKNERKIKNKKILNIKLKLSMTNLHLKFYIFRLYLKNILLNNYEVNEINDEKRSNNYDNVNYFLFFENLLLSFEHNVTNINKIKENYIFVNDIRNFLPSIFWNIYQRVLPEYCYVEENVFKILHIYNIDILIKKKKKNFFSFNNVKMYVNDKIIEILKIFSSKIDNTFIFKRNSLKYSKHECTFGKAVKQSIFYINNFEINFYKIVEMKSRKKKSFDKKKKKKKFFLEDNSSVNKKNEKKKIGEINYVHIDNNEENKNKISNYIFEKRMQFLKKKIKKKKDKREFIQSNGNTLLIGKKDISLYMKILTNLKNEICIPFNRYYNFFFHPFFFFCYQDIFDCSYTEKYDNACSNISLTFVDCENQILLFFYKIIVKYNKIIDEKKISIFFKNISSYYISSFHLFNINKYSKVKKSFTKDKFSFLIRRNKSSFRESDHSDELLLQNLYEKQIHKQKKEKKKKKNKKKKKHKNSQDSRDKKIKLFYGKNFDESNFHVDFNQNSYSKLDKKKYYSDEYYYKDNEFNMVEKNEIHDDFINNNNNNKSRLSINYMSDEINEIKKKMKLFFCLPNKYDILSPFLYTKELNIVIKEDNRSLINLDKNVMNIFLYFDFTIILFNKKVLDYFYYLSKQIMHFSLKKNEQMKKTNYKNANKNVILSSVHNYIYSFFSRNNFNSNININEFKTFYYFHFVMNKIIIEFIKRDYTNYIISLYHIYFLLKKKSQYTLELNINDFSIEKIKNLKHLSIISIDKNDDSIIPNWISSYYEKLDNKKVSNFSLNQENDMNLCKNFLTLKMKFFKIFLFQNWNVIEKLNLSLCNINLYMDKSTMNDLCLLKHFILKKQKEKKRREKKKKNFSHYFYVHSLEISSILVKATIYGLHEMNLKLNINQFNEEKKLTYLKKILKKYKKHVLKYVGSILITRKFLDLIKKGKTNSQQLKYNIKEK</sequence>
<proteinExistence type="predicted"/>
<dbReference type="Proteomes" id="UP000220158">
    <property type="component" value="Chromosome 13"/>
</dbReference>
<dbReference type="RefSeq" id="XP_028536081.1">
    <property type="nucleotide sequence ID" value="XM_028678990.1"/>
</dbReference>
<dbReference type="OMA" id="KMKLFFC"/>
<keyword evidence="3" id="KW-0472">Membrane</keyword>
<feature type="transmembrane region" description="Helical" evidence="3">
    <location>
        <begin position="642"/>
        <end position="667"/>
    </location>
</feature>
<evidence type="ECO:0000313" key="4">
    <source>
        <dbReference type="EMBL" id="CRH04075.1"/>
    </source>
</evidence>
<evidence type="ECO:0000256" key="3">
    <source>
        <dbReference type="SAM" id="Phobius"/>
    </source>
</evidence>